<evidence type="ECO:0000313" key="3">
    <source>
        <dbReference type="Proteomes" id="UP000054266"/>
    </source>
</evidence>
<dbReference type="EMBL" id="KN846957">
    <property type="protein sequence ID" value="KIW70323.1"/>
    <property type="molecule type" value="Genomic_DNA"/>
</dbReference>
<evidence type="ECO:0000256" key="1">
    <source>
        <dbReference type="SAM" id="MobiDB-lite"/>
    </source>
</evidence>
<dbReference type="HOGENOM" id="CLU_066664_0_0_1"/>
<name>A0A0D2FPT3_9EURO</name>
<accession>A0A0D2FPT3</accession>
<evidence type="ECO:0000313" key="2">
    <source>
        <dbReference type="EMBL" id="KIW70323.1"/>
    </source>
</evidence>
<keyword evidence="3" id="KW-1185">Reference proteome</keyword>
<proteinExistence type="predicted"/>
<feature type="region of interest" description="Disordered" evidence="1">
    <location>
        <begin position="282"/>
        <end position="356"/>
    </location>
</feature>
<gene>
    <name evidence="2" type="ORF">PV04_02606</name>
</gene>
<reference evidence="2 3" key="1">
    <citation type="submission" date="2015-01" db="EMBL/GenBank/DDBJ databases">
        <title>The Genome Sequence of Capronia semiimmersa CBS27337.</title>
        <authorList>
            <consortium name="The Broad Institute Genomics Platform"/>
            <person name="Cuomo C."/>
            <person name="de Hoog S."/>
            <person name="Gorbushina A."/>
            <person name="Stielow B."/>
            <person name="Teixiera M."/>
            <person name="Abouelleil A."/>
            <person name="Chapman S.B."/>
            <person name="Priest M."/>
            <person name="Young S.K."/>
            <person name="Wortman J."/>
            <person name="Nusbaum C."/>
            <person name="Birren B."/>
        </authorList>
    </citation>
    <scope>NUCLEOTIDE SEQUENCE [LARGE SCALE GENOMIC DNA]</scope>
    <source>
        <strain evidence="2 3">CBS 27337</strain>
    </source>
</reference>
<dbReference type="AlphaFoldDB" id="A0A0D2FPT3"/>
<dbReference type="STRING" id="5601.A0A0D2FPT3"/>
<organism evidence="2 3">
    <name type="scientific">Phialophora macrospora</name>
    <dbReference type="NCBI Taxonomy" id="1851006"/>
    <lineage>
        <taxon>Eukaryota</taxon>
        <taxon>Fungi</taxon>
        <taxon>Dikarya</taxon>
        <taxon>Ascomycota</taxon>
        <taxon>Pezizomycotina</taxon>
        <taxon>Eurotiomycetes</taxon>
        <taxon>Chaetothyriomycetidae</taxon>
        <taxon>Chaetothyriales</taxon>
        <taxon>Herpotrichiellaceae</taxon>
        <taxon>Phialophora</taxon>
    </lineage>
</organism>
<protein>
    <submittedName>
        <fullName evidence="2">Uncharacterized protein</fullName>
    </submittedName>
</protein>
<dbReference type="Proteomes" id="UP000054266">
    <property type="component" value="Unassembled WGS sequence"/>
</dbReference>
<feature type="compositionally biased region" description="Basic and acidic residues" evidence="1">
    <location>
        <begin position="320"/>
        <end position="332"/>
    </location>
</feature>
<sequence length="356" mass="39797">MAQSFPTPQPKPWETLPPHQEAMVEACKTGRMLELKKLFNEHHVKNGSQPISYYQAEQEGAPATDLLFKAAISHGQQSIVRCLYSYSTYPTYDFHNPCIVMALGTTRNIDMLKLICSYCPRIVSYSFDDHMTSMMSLAIAQAPENGPFIHFLLDHGAIFMNDGGYLVHGRDELGPAIEYNQPIDVIKKMIPKTRFLISPRLMAIDHKRADAVEVLLPEDHARRRQVGMEDYSQEPLKAAQKTKDKDTIAVVERFIHKVEQQDAKEAAKKLRASKKWWQFGTGANREDITGGPASSNFSRPGGTSWWSSLSQSGHGGKSADVSRQEKKEKESYDSSTDEEAGPELGEQASAPPKKLG</sequence>